<keyword evidence="2" id="KW-0808">Transferase</keyword>
<reference evidence="2 3" key="1">
    <citation type="submission" date="2019-04" db="EMBL/GenBank/DDBJ databases">
        <title>Microbes associate with the intestines of laboratory mice.</title>
        <authorList>
            <person name="Navarre W."/>
            <person name="Wong E."/>
            <person name="Huang K.C."/>
            <person name="Tropini C."/>
            <person name="Ng K."/>
            <person name="Yu B."/>
        </authorList>
    </citation>
    <scope>NUCLEOTIDE SEQUENCE [LARGE SCALE GENOMIC DNA]</scope>
    <source>
        <strain evidence="2 3">NM80_B27</strain>
    </source>
</reference>
<name>A0A4S4G653_9ACTN</name>
<dbReference type="AlphaFoldDB" id="A0A4S4G653"/>
<gene>
    <name evidence="2" type="ORF">E5986_01775</name>
</gene>
<feature type="domain" description="Polymerase beta nucleotidyltransferase" evidence="1">
    <location>
        <begin position="22"/>
        <end position="95"/>
    </location>
</feature>
<sequence length="99" mass="11011">MDTYGLREEVTAFIVDQARECGIAKVVLFGSRASGRFSEKSDIDLAVYGASFDRYIGILDESCPTLLTFDFVDMSQEVGEGLRERIAQEGVVLYEVCEL</sequence>
<comment type="caution">
    <text evidence="2">The sequence shown here is derived from an EMBL/GenBank/DDBJ whole genome shotgun (WGS) entry which is preliminary data.</text>
</comment>
<evidence type="ECO:0000313" key="2">
    <source>
        <dbReference type="EMBL" id="THG38185.1"/>
    </source>
</evidence>
<organism evidence="2 3">
    <name type="scientific">Adlercreutzia caecimuris</name>
    <dbReference type="NCBI Taxonomy" id="671266"/>
    <lineage>
        <taxon>Bacteria</taxon>
        <taxon>Bacillati</taxon>
        <taxon>Actinomycetota</taxon>
        <taxon>Coriobacteriia</taxon>
        <taxon>Eggerthellales</taxon>
        <taxon>Eggerthellaceae</taxon>
        <taxon>Adlercreutzia</taxon>
    </lineage>
</organism>
<dbReference type="RefSeq" id="WP_136432843.1">
    <property type="nucleotide sequence ID" value="NZ_SSTJ01000002.1"/>
</dbReference>
<evidence type="ECO:0000313" key="3">
    <source>
        <dbReference type="Proteomes" id="UP000308978"/>
    </source>
</evidence>
<dbReference type="GO" id="GO:0016740">
    <property type="term" value="F:transferase activity"/>
    <property type="evidence" value="ECO:0007669"/>
    <property type="project" value="UniProtKB-KW"/>
</dbReference>
<dbReference type="CDD" id="cd05403">
    <property type="entry name" value="NT_KNTase_like"/>
    <property type="match status" value="1"/>
</dbReference>
<evidence type="ECO:0000259" key="1">
    <source>
        <dbReference type="Pfam" id="PF18765"/>
    </source>
</evidence>
<dbReference type="Proteomes" id="UP000308978">
    <property type="component" value="Unassembled WGS sequence"/>
</dbReference>
<dbReference type="Pfam" id="PF18765">
    <property type="entry name" value="Polbeta"/>
    <property type="match status" value="1"/>
</dbReference>
<dbReference type="Gene3D" id="3.30.460.10">
    <property type="entry name" value="Beta Polymerase, domain 2"/>
    <property type="match status" value="1"/>
</dbReference>
<dbReference type="SUPFAM" id="SSF81301">
    <property type="entry name" value="Nucleotidyltransferase"/>
    <property type="match status" value="1"/>
</dbReference>
<accession>A0A4S4G653</accession>
<dbReference type="InterPro" id="IPR041633">
    <property type="entry name" value="Polbeta"/>
</dbReference>
<proteinExistence type="predicted"/>
<dbReference type="InterPro" id="IPR043519">
    <property type="entry name" value="NT_sf"/>
</dbReference>
<dbReference type="EMBL" id="SSTJ01000002">
    <property type="protein sequence ID" value="THG38185.1"/>
    <property type="molecule type" value="Genomic_DNA"/>
</dbReference>
<protein>
    <submittedName>
        <fullName evidence="2">Nucleotidyltransferase domain-containing protein</fullName>
    </submittedName>
</protein>